<evidence type="ECO:0000256" key="5">
    <source>
        <dbReference type="ARBA" id="ARBA00022679"/>
    </source>
</evidence>
<comment type="subcellular location">
    <subcellularLocation>
        <location evidence="11">Cytoplasm</location>
    </subcellularLocation>
</comment>
<dbReference type="GO" id="GO:0008652">
    <property type="term" value="P:amino acid biosynthetic process"/>
    <property type="evidence" value="ECO:0007669"/>
    <property type="project" value="UniProtKB-KW"/>
</dbReference>
<keyword evidence="11" id="KW-0479">Metal-binding</keyword>
<dbReference type="Proteomes" id="UP001156870">
    <property type="component" value="Unassembled WGS sequence"/>
</dbReference>
<feature type="binding site" evidence="11">
    <location>
        <position position="60"/>
    </location>
    <ligand>
        <name>substrate</name>
    </ligand>
</feature>
<evidence type="ECO:0000256" key="11">
    <source>
        <dbReference type="HAMAP-Rule" id="MF_00109"/>
    </source>
</evidence>
<keyword evidence="4 11" id="KW-0028">Amino-acid biosynthesis</keyword>
<dbReference type="GO" id="GO:0004765">
    <property type="term" value="F:shikimate kinase activity"/>
    <property type="evidence" value="ECO:0007669"/>
    <property type="project" value="UniProtKB-UniRule"/>
</dbReference>
<evidence type="ECO:0000313" key="13">
    <source>
        <dbReference type="Proteomes" id="UP001156870"/>
    </source>
</evidence>
<dbReference type="HAMAP" id="MF_00109">
    <property type="entry name" value="Shikimate_kinase"/>
    <property type="match status" value="1"/>
</dbReference>
<dbReference type="GO" id="GO:0009423">
    <property type="term" value="P:chorismate biosynthetic process"/>
    <property type="evidence" value="ECO:0007669"/>
    <property type="project" value="UniProtKB-UniRule"/>
</dbReference>
<dbReference type="CDD" id="cd00464">
    <property type="entry name" value="SK"/>
    <property type="match status" value="1"/>
</dbReference>
<feature type="binding site" evidence="11">
    <location>
        <position position="120"/>
    </location>
    <ligand>
        <name>ATP</name>
        <dbReference type="ChEBI" id="CHEBI:30616"/>
    </ligand>
</feature>
<evidence type="ECO:0000256" key="1">
    <source>
        <dbReference type="ARBA" id="ARBA00004842"/>
    </source>
</evidence>
<comment type="cofactor">
    <cofactor evidence="11">
        <name>Mg(2+)</name>
        <dbReference type="ChEBI" id="CHEBI:18420"/>
    </cofactor>
    <text evidence="11">Binds 1 Mg(2+) ion per subunit.</text>
</comment>
<evidence type="ECO:0000256" key="3">
    <source>
        <dbReference type="ARBA" id="ARBA00012154"/>
    </source>
</evidence>
<keyword evidence="8 11" id="KW-0067">ATP-binding</keyword>
<comment type="caution">
    <text evidence="12">The sequence shown here is derived from an EMBL/GenBank/DDBJ whole genome shotgun (WGS) entry which is preliminary data.</text>
</comment>
<comment type="catalytic activity">
    <reaction evidence="10 11">
        <text>shikimate + ATP = 3-phosphoshikimate + ADP + H(+)</text>
        <dbReference type="Rhea" id="RHEA:13121"/>
        <dbReference type="ChEBI" id="CHEBI:15378"/>
        <dbReference type="ChEBI" id="CHEBI:30616"/>
        <dbReference type="ChEBI" id="CHEBI:36208"/>
        <dbReference type="ChEBI" id="CHEBI:145989"/>
        <dbReference type="ChEBI" id="CHEBI:456216"/>
        <dbReference type="EC" id="2.7.1.71"/>
    </reaction>
</comment>
<feature type="binding site" evidence="11">
    <location>
        <begin position="14"/>
        <end position="19"/>
    </location>
    <ligand>
        <name>ATP</name>
        <dbReference type="ChEBI" id="CHEBI:30616"/>
    </ligand>
</feature>
<sequence length="172" mass="19130">MPIADNIILVGPMGVGKSTIGRILASLSSREFKDTDHVIEARTGANIPWIFDVEGEEGFRTRESSVLKELVEQPQLVIATGGGIVTQSINRSLLQQQNCVVYLTASLEDLIKRTCRDKKRPLLQVGNPEQRIKELMSTRDPLYREVCSLVVSTESKSPKQVAEKIIQLSQQL</sequence>
<evidence type="ECO:0000256" key="7">
    <source>
        <dbReference type="ARBA" id="ARBA00022777"/>
    </source>
</evidence>
<dbReference type="EMBL" id="BSPD01000007">
    <property type="protein sequence ID" value="GLS24503.1"/>
    <property type="molecule type" value="Genomic_DNA"/>
</dbReference>
<dbReference type="NCBIfam" id="NF003456">
    <property type="entry name" value="PRK05057.1"/>
    <property type="match status" value="1"/>
</dbReference>
<comment type="caution">
    <text evidence="11">Lacks conserved residue(s) required for the propagation of feature annotation.</text>
</comment>
<dbReference type="PANTHER" id="PTHR21087:SF16">
    <property type="entry name" value="SHIKIMATE KINASE 1, CHLOROPLASTIC"/>
    <property type="match status" value="1"/>
</dbReference>
<dbReference type="PROSITE" id="PS01128">
    <property type="entry name" value="SHIKIMATE_KINASE"/>
    <property type="match status" value="1"/>
</dbReference>
<name>A0AA37T1F4_9GAMM</name>
<keyword evidence="11" id="KW-0460">Magnesium</keyword>
<comment type="pathway">
    <text evidence="1 11">Metabolic intermediate biosynthesis; chorismate biosynthesis; chorismate from D-erythrose 4-phosphate and phosphoenolpyruvate: step 5/7.</text>
</comment>
<dbReference type="InterPro" id="IPR031322">
    <property type="entry name" value="Shikimate/glucono_kinase"/>
</dbReference>
<evidence type="ECO:0000256" key="4">
    <source>
        <dbReference type="ARBA" id="ARBA00022605"/>
    </source>
</evidence>
<keyword evidence="6 11" id="KW-0547">Nucleotide-binding</keyword>
<comment type="function">
    <text evidence="11">Catalyzes the specific phosphorylation of the 3-hydroxyl group of shikimic acid using ATP as a cosubstrate.</text>
</comment>
<evidence type="ECO:0000256" key="10">
    <source>
        <dbReference type="ARBA" id="ARBA00048567"/>
    </source>
</evidence>
<keyword evidence="11" id="KW-0963">Cytoplasm</keyword>
<dbReference type="Pfam" id="PF01202">
    <property type="entry name" value="SKI"/>
    <property type="match status" value="1"/>
</dbReference>
<gene>
    <name evidence="11 12" type="primary">aroK</name>
    <name evidence="12" type="ORF">GCM10007877_02150</name>
</gene>
<evidence type="ECO:0000256" key="6">
    <source>
        <dbReference type="ARBA" id="ARBA00022741"/>
    </source>
</evidence>
<evidence type="ECO:0000256" key="8">
    <source>
        <dbReference type="ARBA" id="ARBA00022840"/>
    </source>
</evidence>
<comment type="similarity">
    <text evidence="2 11">Belongs to the shikimate kinase family.</text>
</comment>
<organism evidence="12 13">
    <name type="scientific">Marinibactrum halimedae</name>
    <dbReference type="NCBI Taxonomy" id="1444977"/>
    <lineage>
        <taxon>Bacteria</taxon>
        <taxon>Pseudomonadati</taxon>
        <taxon>Pseudomonadota</taxon>
        <taxon>Gammaproteobacteria</taxon>
        <taxon>Cellvibrionales</taxon>
        <taxon>Cellvibrionaceae</taxon>
        <taxon>Marinibactrum</taxon>
    </lineage>
</organism>
<accession>A0AA37T1F4</accession>
<comment type="subunit">
    <text evidence="11">Monomer.</text>
</comment>
<feature type="binding site" evidence="11">
    <location>
        <position position="36"/>
    </location>
    <ligand>
        <name>substrate</name>
    </ligand>
</feature>
<evidence type="ECO:0000313" key="12">
    <source>
        <dbReference type="EMBL" id="GLS24503.1"/>
    </source>
</evidence>
<dbReference type="GO" id="GO:0005524">
    <property type="term" value="F:ATP binding"/>
    <property type="evidence" value="ECO:0007669"/>
    <property type="project" value="UniProtKB-UniRule"/>
</dbReference>
<dbReference type="EC" id="2.7.1.71" evidence="3 11"/>
<proteinExistence type="inferred from homology"/>
<keyword evidence="9 11" id="KW-0057">Aromatic amino acid biosynthesis</keyword>
<protein>
    <recommendedName>
        <fullName evidence="3 11">Shikimate kinase</fullName>
        <shortName evidence="11">SK</shortName>
        <ecNumber evidence="3 11">2.7.1.71</ecNumber>
    </recommendedName>
</protein>
<feature type="binding site" evidence="11">
    <location>
        <position position="139"/>
    </location>
    <ligand>
        <name>substrate</name>
    </ligand>
</feature>
<dbReference type="GO" id="GO:0009073">
    <property type="term" value="P:aromatic amino acid family biosynthetic process"/>
    <property type="evidence" value="ECO:0007669"/>
    <property type="project" value="UniProtKB-KW"/>
</dbReference>
<dbReference type="PANTHER" id="PTHR21087">
    <property type="entry name" value="SHIKIMATE KINASE"/>
    <property type="match status" value="1"/>
</dbReference>
<dbReference type="InterPro" id="IPR023000">
    <property type="entry name" value="Shikimate_kinase_CS"/>
</dbReference>
<dbReference type="GO" id="GO:0000287">
    <property type="term" value="F:magnesium ion binding"/>
    <property type="evidence" value="ECO:0007669"/>
    <property type="project" value="UniProtKB-UniRule"/>
</dbReference>
<dbReference type="SUPFAM" id="SSF52540">
    <property type="entry name" value="P-loop containing nucleoside triphosphate hydrolases"/>
    <property type="match status" value="1"/>
</dbReference>
<dbReference type="InterPro" id="IPR027417">
    <property type="entry name" value="P-loop_NTPase"/>
</dbReference>
<feature type="binding site" evidence="11">
    <location>
        <position position="82"/>
    </location>
    <ligand>
        <name>substrate</name>
    </ligand>
</feature>
<feature type="binding site" evidence="11">
    <location>
        <position position="18"/>
    </location>
    <ligand>
        <name>Mg(2+)</name>
        <dbReference type="ChEBI" id="CHEBI:18420"/>
    </ligand>
</feature>
<reference evidence="12 13" key="1">
    <citation type="journal article" date="2014" name="Int. J. Syst. Evol. Microbiol.">
        <title>Complete genome sequence of Corynebacterium casei LMG S-19264T (=DSM 44701T), isolated from a smear-ripened cheese.</title>
        <authorList>
            <consortium name="US DOE Joint Genome Institute (JGI-PGF)"/>
            <person name="Walter F."/>
            <person name="Albersmeier A."/>
            <person name="Kalinowski J."/>
            <person name="Ruckert C."/>
        </authorList>
    </citation>
    <scope>NUCLEOTIDE SEQUENCE [LARGE SCALE GENOMIC DNA]</scope>
    <source>
        <strain evidence="12 13">NBRC 110095</strain>
    </source>
</reference>
<keyword evidence="7 11" id="KW-0418">Kinase</keyword>
<keyword evidence="13" id="KW-1185">Reference proteome</keyword>
<evidence type="ECO:0000256" key="9">
    <source>
        <dbReference type="ARBA" id="ARBA00023141"/>
    </source>
</evidence>
<keyword evidence="5 11" id="KW-0808">Transferase</keyword>
<dbReference type="GO" id="GO:0005829">
    <property type="term" value="C:cytosol"/>
    <property type="evidence" value="ECO:0007669"/>
    <property type="project" value="TreeGrafter"/>
</dbReference>
<dbReference type="InterPro" id="IPR000623">
    <property type="entry name" value="Shikimate_kinase/TSH1"/>
</dbReference>
<dbReference type="PRINTS" id="PR01100">
    <property type="entry name" value="SHIKIMTKNASE"/>
</dbReference>
<dbReference type="AlphaFoldDB" id="A0AA37T1F4"/>
<evidence type="ECO:0000256" key="2">
    <source>
        <dbReference type="ARBA" id="ARBA00006997"/>
    </source>
</evidence>
<dbReference type="Gene3D" id="3.40.50.300">
    <property type="entry name" value="P-loop containing nucleotide triphosphate hydrolases"/>
    <property type="match status" value="1"/>
</dbReference>